<keyword evidence="2" id="KW-0805">Transcription regulation</keyword>
<keyword evidence="4" id="KW-0804">Transcription</keyword>
<dbReference type="Gene3D" id="3.30.730.10">
    <property type="entry name" value="AP2/ERF domain"/>
    <property type="match status" value="1"/>
</dbReference>
<evidence type="ECO:0000313" key="10">
    <source>
        <dbReference type="Proteomes" id="UP000243459"/>
    </source>
</evidence>
<dbReference type="PANTHER" id="PTHR32467">
    <property type="entry name" value="AP2-LIKE ETHYLENE-RESPONSIVE TRANSCRIPTION FACTOR"/>
    <property type="match status" value="1"/>
</dbReference>
<evidence type="ECO:0000259" key="8">
    <source>
        <dbReference type="PROSITE" id="PS51032"/>
    </source>
</evidence>
<dbReference type="PROSITE" id="PS51032">
    <property type="entry name" value="AP2_ERF"/>
    <property type="match status" value="1"/>
</dbReference>
<comment type="subcellular location">
    <subcellularLocation>
        <location evidence="1">Nucleus</location>
    </subcellularLocation>
</comment>
<evidence type="ECO:0000256" key="7">
    <source>
        <dbReference type="SAM" id="MobiDB-lite"/>
    </source>
</evidence>
<evidence type="ECO:0000256" key="6">
    <source>
        <dbReference type="ARBA" id="ARBA00037973"/>
    </source>
</evidence>
<dbReference type="GO" id="GO:0003677">
    <property type="term" value="F:DNA binding"/>
    <property type="evidence" value="ECO:0007669"/>
    <property type="project" value="UniProtKB-KW"/>
</dbReference>
<dbReference type="PANTHER" id="PTHR32467:SF142">
    <property type="entry name" value="FLORAL HOMEOTIC PROTEIN APETALA 2"/>
    <property type="match status" value="1"/>
</dbReference>
<feature type="domain" description="AP2/ERF" evidence="8">
    <location>
        <begin position="22"/>
        <end position="86"/>
    </location>
</feature>
<reference evidence="10" key="1">
    <citation type="journal article" date="2017" name="Nat. Commun.">
        <title>The asparagus genome sheds light on the origin and evolution of a young Y chromosome.</title>
        <authorList>
            <person name="Harkess A."/>
            <person name="Zhou J."/>
            <person name="Xu C."/>
            <person name="Bowers J.E."/>
            <person name="Van der Hulst R."/>
            <person name="Ayyampalayam S."/>
            <person name="Mercati F."/>
            <person name="Riccardi P."/>
            <person name="McKain M.R."/>
            <person name="Kakrana A."/>
            <person name="Tang H."/>
            <person name="Ray J."/>
            <person name="Groenendijk J."/>
            <person name="Arikit S."/>
            <person name="Mathioni S.M."/>
            <person name="Nakano M."/>
            <person name="Shan H."/>
            <person name="Telgmann-Rauber A."/>
            <person name="Kanno A."/>
            <person name="Yue Z."/>
            <person name="Chen H."/>
            <person name="Li W."/>
            <person name="Chen Y."/>
            <person name="Xu X."/>
            <person name="Zhang Y."/>
            <person name="Luo S."/>
            <person name="Chen H."/>
            <person name="Gao J."/>
            <person name="Mao Z."/>
            <person name="Pires J.C."/>
            <person name="Luo M."/>
            <person name="Kudrna D."/>
            <person name="Wing R.A."/>
            <person name="Meyers B.C."/>
            <person name="Yi K."/>
            <person name="Kong H."/>
            <person name="Lavrijsen P."/>
            <person name="Sunseri F."/>
            <person name="Falavigna A."/>
            <person name="Ye Y."/>
            <person name="Leebens-Mack J.H."/>
            <person name="Chen G."/>
        </authorList>
    </citation>
    <scope>NUCLEOTIDE SEQUENCE [LARGE SCALE GENOMIC DNA]</scope>
    <source>
        <strain evidence="10">cv. DH0086</strain>
    </source>
</reference>
<dbReference type="InterPro" id="IPR016177">
    <property type="entry name" value="DNA-bd_dom_sf"/>
</dbReference>
<sequence>MASSSMQPPTPTPIYSSSASSSTKNSQQSPVLSRSGWISSGGRVRVCSHQIRYVYLGLFDTETEAARAYDKAAIRCNGKDAVTNFDPSIYQDELNCDSSNGDQTLELSLGSSGLKRGNMDQIDEESSVRIDQIVPMVFESDWKTSDRNTRIKERGEHIPPEDSFEVARRVKEMYC</sequence>
<evidence type="ECO:0000256" key="4">
    <source>
        <dbReference type="ARBA" id="ARBA00023163"/>
    </source>
</evidence>
<dbReference type="CDD" id="cd00018">
    <property type="entry name" value="AP2"/>
    <property type="match status" value="1"/>
</dbReference>
<dbReference type="EMBL" id="CM007383">
    <property type="protein sequence ID" value="ONK75459.1"/>
    <property type="molecule type" value="Genomic_DNA"/>
</dbReference>
<dbReference type="GO" id="GO:0003700">
    <property type="term" value="F:DNA-binding transcription factor activity"/>
    <property type="evidence" value="ECO:0007669"/>
    <property type="project" value="InterPro"/>
</dbReference>
<evidence type="ECO:0000256" key="1">
    <source>
        <dbReference type="ARBA" id="ARBA00004123"/>
    </source>
</evidence>
<dbReference type="SMART" id="SM00380">
    <property type="entry name" value="AP2"/>
    <property type="match status" value="1"/>
</dbReference>
<gene>
    <name evidence="9" type="ORF">A4U43_C03F17060</name>
</gene>
<organism evidence="9 10">
    <name type="scientific">Asparagus officinalis</name>
    <name type="common">Garden asparagus</name>
    <dbReference type="NCBI Taxonomy" id="4686"/>
    <lineage>
        <taxon>Eukaryota</taxon>
        <taxon>Viridiplantae</taxon>
        <taxon>Streptophyta</taxon>
        <taxon>Embryophyta</taxon>
        <taxon>Tracheophyta</taxon>
        <taxon>Spermatophyta</taxon>
        <taxon>Magnoliopsida</taxon>
        <taxon>Liliopsida</taxon>
        <taxon>Asparagales</taxon>
        <taxon>Asparagaceae</taxon>
        <taxon>Asparagoideae</taxon>
        <taxon>Asparagus</taxon>
    </lineage>
</organism>
<keyword evidence="10" id="KW-1185">Reference proteome</keyword>
<evidence type="ECO:0000256" key="5">
    <source>
        <dbReference type="ARBA" id="ARBA00023242"/>
    </source>
</evidence>
<evidence type="ECO:0000256" key="2">
    <source>
        <dbReference type="ARBA" id="ARBA00023015"/>
    </source>
</evidence>
<dbReference type="AlphaFoldDB" id="A0A5P1FF13"/>
<dbReference type="SUPFAM" id="SSF54171">
    <property type="entry name" value="DNA-binding domain"/>
    <property type="match status" value="1"/>
</dbReference>
<keyword evidence="5" id="KW-0539">Nucleus</keyword>
<dbReference type="Gramene" id="ONK75459">
    <property type="protein sequence ID" value="ONK75459"/>
    <property type="gene ID" value="A4U43_C03F17060"/>
</dbReference>
<feature type="compositionally biased region" description="Low complexity" evidence="7">
    <location>
        <begin position="13"/>
        <end position="30"/>
    </location>
</feature>
<comment type="similarity">
    <text evidence="6">Belongs to the AP2/ERF transcription factor family. AP2 subfamily.</text>
</comment>
<protein>
    <recommendedName>
        <fullName evidence="8">AP2/ERF domain-containing protein</fullName>
    </recommendedName>
</protein>
<accession>A0A5P1FF13</accession>
<feature type="region of interest" description="Disordered" evidence="7">
    <location>
        <begin position="1"/>
        <end position="34"/>
    </location>
</feature>
<dbReference type="InterPro" id="IPR001471">
    <property type="entry name" value="AP2/ERF_dom"/>
</dbReference>
<proteinExistence type="inferred from homology"/>
<evidence type="ECO:0000313" key="9">
    <source>
        <dbReference type="EMBL" id="ONK75459.1"/>
    </source>
</evidence>
<dbReference type="InterPro" id="IPR036955">
    <property type="entry name" value="AP2/ERF_dom_sf"/>
</dbReference>
<name>A0A5P1FF13_ASPOF</name>
<evidence type="ECO:0000256" key="3">
    <source>
        <dbReference type="ARBA" id="ARBA00023125"/>
    </source>
</evidence>
<dbReference type="GO" id="GO:0005634">
    <property type="term" value="C:nucleus"/>
    <property type="evidence" value="ECO:0007669"/>
    <property type="project" value="UniProtKB-SubCell"/>
</dbReference>
<dbReference type="Proteomes" id="UP000243459">
    <property type="component" value="Chromosome 3"/>
</dbReference>
<keyword evidence="3" id="KW-0238">DNA-binding</keyword>